<dbReference type="AlphaFoldDB" id="A0A158GWD2"/>
<dbReference type="RefSeq" id="WP_159964806.1">
    <property type="nucleotide sequence ID" value="NZ_FCOL02000005.1"/>
</dbReference>
<dbReference type="Pfam" id="PF10282">
    <property type="entry name" value="Lactonase"/>
    <property type="match status" value="1"/>
</dbReference>
<name>A0A158GWD2_9BURK</name>
<dbReference type="InterPro" id="IPR015943">
    <property type="entry name" value="WD40/YVTN_repeat-like_dom_sf"/>
</dbReference>
<gene>
    <name evidence="2" type="ORF">AWB67_01399</name>
</gene>
<dbReference type="EMBL" id="FCOL02000005">
    <property type="protein sequence ID" value="SAL36415.1"/>
    <property type="molecule type" value="Genomic_DNA"/>
</dbReference>
<dbReference type="Gene3D" id="2.130.10.10">
    <property type="entry name" value="YVTN repeat-like/Quinoprotein amine dehydrogenase"/>
    <property type="match status" value="3"/>
</dbReference>
<dbReference type="PANTHER" id="PTHR47197">
    <property type="entry name" value="PROTEIN NIRF"/>
    <property type="match status" value="1"/>
</dbReference>
<dbReference type="InterPro" id="IPR019405">
    <property type="entry name" value="Lactonase_7-beta_prop"/>
</dbReference>
<dbReference type="InterPro" id="IPR051200">
    <property type="entry name" value="Host-pathogen_enzymatic-act"/>
</dbReference>
<dbReference type="Proteomes" id="UP000054925">
    <property type="component" value="Unassembled WGS sequence"/>
</dbReference>
<organism evidence="2 3">
    <name type="scientific">Caballeronia terrestris</name>
    <dbReference type="NCBI Taxonomy" id="1226301"/>
    <lineage>
        <taxon>Bacteria</taxon>
        <taxon>Pseudomonadati</taxon>
        <taxon>Pseudomonadota</taxon>
        <taxon>Betaproteobacteria</taxon>
        <taxon>Burkholderiales</taxon>
        <taxon>Burkholderiaceae</taxon>
        <taxon>Caballeronia</taxon>
    </lineage>
</organism>
<feature type="chain" id="PRO_5011121350" evidence="1">
    <location>
        <begin position="26"/>
        <end position="392"/>
    </location>
</feature>
<comment type="caution">
    <text evidence="2">The sequence shown here is derived from an EMBL/GenBank/DDBJ whole genome shotgun (WGS) entry which is preliminary data.</text>
</comment>
<evidence type="ECO:0000313" key="3">
    <source>
        <dbReference type="Proteomes" id="UP000054925"/>
    </source>
</evidence>
<accession>A0A158GWD2</accession>
<dbReference type="OrthoDB" id="9774579at2"/>
<sequence length="392" mass="40692">MNRHFRKRASVVALCAATLGSPLIARSAAPQLILSSQDGKVMVVDGDTRTVEGRDTVAIIKVTGHHAEVLTEFAVPNSVFGPPESVDTTPDGRLALVTAGAKRDPADPNKTALDDLVSVVDLTEKPPKVIDTLHAGPGVGGISISPDGTLAIAASRSDGSITVFGIEGKKVTQTQKITLGANSGPGHVAFTPDGKRALVTRDGDHRVTILAIQAGKVEVTKRDLFPGQRPNGIDVSAKGDFAIVSNIGKGQGDTDTVSLIDLTVEPPRVVDTLSVGQTPEGVAISPDGKLVGVTVMNGTNKASDSPFYHRAGSFVLLRVAGKKLARVNDVPTGGWTQGVAFTPDGKTVLVQNTMQKQIEVIAINGGHAADTGQRLQFDAAPGGLRTMHAASR</sequence>
<feature type="signal peptide" evidence="1">
    <location>
        <begin position="1"/>
        <end position="25"/>
    </location>
</feature>
<proteinExistence type="predicted"/>
<keyword evidence="1" id="KW-0732">Signal</keyword>
<dbReference type="InterPro" id="IPR011045">
    <property type="entry name" value="N2O_reductase_N"/>
</dbReference>
<evidence type="ECO:0000256" key="1">
    <source>
        <dbReference type="SAM" id="SignalP"/>
    </source>
</evidence>
<evidence type="ECO:0000313" key="2">
    <source>
        <dbReference type="EMBL" id="SAL36415.1"/>
    </source>
</evidence>
<dbReference type="SUPFAM" id="SSF50974">
    <property type="entry name" value="Nitrous oxide reductase, N-terminal domain"/>
    <property type="match status" value="1"/>
</dbReference>
<dbReference type="PANTHER" id="PTHR47197:SF3">
    <property type="entry name" value="DIHYDRO-HEME D1 DEHYDROGENASE"/>
    <property type="match status" value="1"/>
</dbReference>
<protein>
    <submittedName>
        <fullName evidence="2">Lactonase</fullName>
    </submittedName>
</protein>
<reference evidence="2" key="1">
    <citation type="submission" date="2016-01" db="EMBL/GenBank/DDBJ databases">
        <authorList>
            <person name="Peeters C."/>
        </authorList>
    </citation>
    <scope>NUCLEOTIDE SEQUENCE [LARGE SCALE GENOMIC DNA]</scope>
    <source>
        <strain evidence="2">LMG 22937</strain>
    </source>
</reference>
<keyword evidence="3" id="KW-1185">Reference proteome</keyword>